<sequence length="1486" mass="167395">MALSWPRLVTDRERTSRCVVDGVCYQTMALSWPRLVTDREPLWTPLKDEIADIWHDLHRGLDTRSGTLHHGICFPCQQCSAFFNSHQSRNAHVREFHQLSVNSKDAEGRPVEILRVDTEFHCPLANCSYKSKKASLMRAHYNRCRLADIRTFRTPIEEAMARRRKERLPQPGDEVEEIPSLKEYGIYLQKRARVLICINNRCFSGVSSNEVISHLKHHHTIICPSIVLEELGFVEDPPQNIYNQQDPIPPFQGIVMSEGIVCQICFYSCVKEQSMRKHMEDTTETQPTDPTGRTVLETSGQQSQHGRHPVPHQLLEELPPLPTFASELQNSADPRDVPPWLISTGIHGFMQETSEKGLLHSDLATIISDTSTQYLALYPVVENWLKLKTDNVLKRSGQVRMKILSTDINTAGNSPLNTLGSFKTVQHYASICTMFLFSAWMSPKSPPWSSPLSPCSHGQALLDSFSQSISNKQSIDPLAIGDCLVFLFIQVLSPLYSDTSFHVLQFITLKMLKVDGSYHPHHLITRIISPIQYCVRMAFLYLNLDCSPPPPDLPVTIPSPYSSVILQDLLHNDLANMWTYTMESDKINTPFSAMRSWQHLMASVTMYEGLPETTFWADTDYKQLSIDGHTITLPQIEKTIQRTFEQVATLMEDLTKGAPLPRFDRSKYTDPPDCTDVGFNYLVASDSYHSQFGPDFLLTTWLKRGDPASYTLGGGRGWNHGKIRDWLDLSDELTKALYFCFHCGCGQPARGTEEESIKIVNTPESPRSIFWRANTFMVRTTYHKTQAITGYGKNRAVFLPGWLSQHLHNYLAYIRPAQLRFMNILADGQPDGDHTRLLLSHLWGCPPLGLRQWRHACVAICDEYLKGHPRLDPNDEGGEHEDENFLIDIQRNHTSRTANHTYGGTSGHSLDRTSERGFRAASEAWQKHWGDVILSTVNQMSPGQKAMQALQLFTGCSDPMWKTAFQEAWVTAVFESRTDLVVVAKTGSGKSLAYHLPPLVELNMTTVVIQPLVALAQETMETLKLKNIQVCYWKPGCRMESNVQVVVVSVDQASDLGFVQALGSLNCIQRFIIDEAHQYLDDQTYRDYMPGVARLRRLKGQFVFTTGTLAPDKEKDLTTLFHLVMSTTFREPTMRPELCWEIRDLKLETRRDVPIMIKKDWQETVVERESRGMVFIQLLAGVETTCKELAKLVVPCAYYHGKMDPDVQKAQAHKWKTTEQCVMVATCAFGAGINYAHVRMVLMLGIPNISNLNMTVQQAGRGGRDGRMAKVILISERRSPWEPDELSEDLVNPGACPISVISKVLDRTPSSCNTMKIMKKCSACTVSGRIGLWERPTGVVVEERQDSMAIVVDDDDMEDSEGECMFEIPLQRGILQSTPKASGQRRITTMTSSAVNQRNAQTVVQGQMVEAAELATLLEKFRDCSGHGARQCDLPYPSKVIAEMVGRGLCFRCGVTQSGVGVFRFHDGAVTKNECGSGMGSTAESY</sequence>
<dbReference type="SMART" id="SM00490">
    <property type="entry name" value="HELICc"/>
    <property type="match status" value="1"/>
</dbReference>
<dbReference type="GO" id="GO:0043138">
    <property type="term" value="F:3'-5' DNA helicase activity"/>
    <property type="evidence" value="ECO:0007669"/>
    <property type="project" value="UniProtKB-EC"/>
</dbReference>
<accession>A0A2N5RVD1</accession>
<feature type="domain" description="Helicase C-terminal" evidence="8">
    <location>
        <begin position="1158"/>
        <end position="1316"/>
    </location>
</feature>
<protein>
    <recommendedName>
        <fullName evidence="5">DNA 3'-5' helicase</fullName>
        <ecNumber evidence="5">5.6.2.4</ecNumber>
    </recommendedName>
</protein>
<feature type="region of interest" description="Disordered" evidence="6">
    <location>
        <begin position="278"/>
        <end position="309"/>
    </location>
</feature>
<dbReference type="SUPFAM" id="SSF52540">
    <property type="entry name" value="P-loop containing nucleoside triphosphate hydrolases"/>
    <property type="match status" value="1"/>
</dbReference>
<comment type="caution">
    <text evidence="9">The sequence shown here is derived from an EMBL/GenBank/DDBJ whole genome shotgun (WGS) entry which is preliminary data.</text>
</comment>
<dbReference type="EMBL" id="PGCI01001442">
    <property type="protein sequence ID" value="PLW04892.1"/>
    <property type="molecule type" value="Genomic_DNA"/>
</dbReference>
<feature type="non-terminal residue" evidence="9">
    <location>
        <position position="1486"/>
    </location>
</feature>
<reference evidence="9 10" key="1">
    <citation type="submission" date="2017-11" db="EMBL/GenBank/DDBJ databases">
        <title>De novo assembly and phasing of dikaryotic genomes from two isolates of Puccinia coronata f. sp. avenae, the causal agent of oat crown rust.</title>
        <authorList>
            <person name="Miller M.E."/>
            <person name="Zhang Y."/>
            <person name="Omidvar V."/>
            <person name="Sperschneider J."/>
            <person name="Schwessinger B."/>
            <person name="Raley C."/>
            <person name="Palmer J.M."/>
            <person name="Garnica D."/>
            <person name="Upadhyaya N."/>
            <person name="Rathjen J."/>
            <person name="Taylor J.M."/>
            <person name="Park R.F."/>
            <person name="Dodds P.N."/>
            <person name="Hirsch C.D."/>
            <person name="Kianian S.F."/>
            <person name="Figueroa M."/>
        </authorList>
    </citation>
    <scope>NUCLEOTIDE SEQUENCE [LARGE SCALE GENOMIC DNA]</scope>
    <source>
        <strain evidence="9">12SD80</strain>
    </source>
</reference>
<evidence type="ECO:0000256" key="5">
    <source>
        <dbReference type="ARBA" id="ARBA00034808"/>
    </source>
</evidence>
<evidence type="ECO:0000256" key="6">
    <source>
        <dbReference type="SAM" id="MobiDB-lite"/>
    </source>
</evidence>
<evidence type="ECO:0000256" key="1">
    <source>
        <dbReference type="ARBA" id="ARBA00005446"/>
    </source>
</evidence>
<dbReference type="InterPro" id="IPR027417">
    <property type="entry name" value="P-loop_NTPase"/>
</dbReference>
<dbReference type="SMART" id="SM00487">
    <property type="entry name" value="DEXDc"/>
    <property type="match status" value="1"/>
</dbReference>
<dbReference type="PANTHER" id="PTHR13710">
    <property type="entry name" value="DNA HELICASE RECQ FAMILY MEMBER"/>
    <property type="match status" value="1"/>
</dbReference>
<dbReference type="EC" id="5.6.2.4" evidence="5"/>
<dbReference type="PROSITE" id="PS51192">
    <property type="entry name" value="HELICASE_ATP_BIND_1"/>
    <property type="match status" value="1"/>
</dbReference>
<dbReference type="InterPro" id="IPR011545">
    <property type="entry name" value="DEAD/DEAH_box_helicase_dom"/>
</dbReference>
<dbReference type="SMART" id="SM00355">
    <property type="entry name" value="ZnF_C2H2"/>
    <property type="match status" value="3"/>
</dbReference>
<evidence type="ECO:0000313" key="10">
    <source>
        <dbReference type="Proteomes" id="UP000235392"/>
    </source>
</evidence>
<evidence type="ECO:0000256" key="2">
    <source>
        <dbReference type="ARBA" id="ARBA00022741"/>
    </source>
</evidence>
<organism evidence="9 10">
    <name type="scientific">Puccinia coronata f. sp. avenae</name>
    <dbReference type="NCBI Taxonomy" id="200324"/>
    <lineage>
        <taxon>Eukaryota</taxon>
        <taxon>Fungi</taxon>
        <taxon>Dikarya</taxon>
        <taxon>Basidiomycota</taxon>
        <taxon>Pucciniomycotina</taxon>
        <taxon>Pucciniomycetes</taxon>
        <taxon>Pucciniales</taxon>
        <taxon>Pucciniaceae</taxon>
        <taxon>Puccinia</taxon>
    </lineage>
</organism>
<evidence type="ECO:0000256" key="4">
    <source>
        <dbReference type="ARBA" id="ARBA00034617"/>
    </source>
</evidence>
<dbReference type="PANTHER" id="PTHR13710:SF145">
    <property type="entry name" value="ATP-DEPENDENT DNA HELICASE"/>
    <property type="match status" value="1"/>
</dbReference>
<proteinExistence type="inferred from homology"/>
<dbReference type="GO" id="GO:0005694">
    <property type="term" value="C:chromosome"/>
    <property type="evidence" value="ECO:0007669"/>
    <property type="project" value="TreeGrafter"/>
</dbReference>
<dbReference type="GO" id="GO:0005524">
    <property type="term" value="F:ATP binding"/>
    <property type="evidence" value="ECO:0007669"/>
    <property type="project" value="UniProtKB-KW"/>
</dbReference>
<dbReference type="GO" id="GO:0005634">
    <property type="term" value="C:nucleus"/>
    <property type="evidence" value="ECO:0007669"/>
    <property type="project" value="TreeGrafter"/>
</dbReference>
<dbReference type="GO" id="GO:0003676">
    <property type="term" value="F:nucleic acid binding"/>
    <property type="evidence" value="ECO:0007669"/>
    <property type="project" value="InterPro"/>
</dbReference>
<dbReference type="InterPro" id="IPR001650">
    <property type="entry name" value="Helicase_C-like"/>
</dbReference>
<keyword evidence="3" id="KW-0067">ATP-binding</keyword>
<dbReference type="Proteomes" id="UP000235392">
    <property type="component" value="Unassembled WGS sequence"/>
</dbReference>
<dbReference type="InterPro" id="IPR022698">
    <property type="entry name" value="OrsD"/>
</dbReference>
<name>A0A2N5RVD1_9BASI</name>
<evidence type="ECO:0000259" key="7">
    <source>
        <dbReference type="PROSITE" id="PS51192"/>
    </source>
</evidence>
<dbReference type="Pfam" id="PF00271">
    <property type="entry name" value="Helicase_C"/>
    <property type="match status" value="1"/>
</dbReference>
<feature type="domain" description="Helicase ATP-binding" evidence="7">
    <location>
        <begin position="971"/>
        <end position="1127"/>
    </location>
</feature>
<evidence type="ECO:0000259" key="8">
    <source>
        <dbReference type="PROSITE" id="PS51194"/>
    </source>
</evidence>
<dbReference type="InterPro" id="IPR013087">
    <property type="entry name" value="Znf_C2H2_type"/>
</dbReference>
<gene>
    <name evidence="9" type="ORF">PCASD_26198</name>
</gene>
<dbReference type="PROSITE" id="PS51194">
    <property type="entry name" value="HELICASE_CTER"/>
    <property type="match status" value="1"/>
</dbReference>
<dbReference type="Pfam" id="PF12013">
    <property type="entry name" value="OrsD"/>
    <property type="match status" value="1"/>
</dbReference>
<comment type="catalytic activity">
    <reaction evidence="4">
        <text>Couples ATP hydrolysis with the unwinding of duplex DNA by translocating in the 3'-5' direction.</text>
        <dbReference type="EC" id="5.6.2.4"/>
    </reaction>
</comment>
<keyword evidence="2" id="KW-0547">Nucleotide-binding</keyword>
<dbReference type="PROSITE" id="PS00028">
    <property type="entry name" value="ZINC_FINGER_C2H2_1"/>
    <property type="match status" value="1"/>
</dbReference>
<dbReference type="InterPro" id="IPR014001">
    <property type="entry name" value="Helicase_ATP-bd"/>
</dbReference>
<dbReference type="Gene3D" id="3.40.50.300">
    <property type="entry name" value="P-loop containing nucleotide triphosphate hydrolases"/>
    <property type="match status" value="2"/>
</dbReference>
<comment type="similarity">
    <text evidence="1">Belongs to the helicase family. RecQ subfamily.</text>
</comment>
<evidence type="ECO:0000313" key="9">
    <source>
        <dbReference type="EMBL" id="PLW04892.1"/>
    </source>
</evidence>
<evidence type="ECO:0000256" key="3">
    <source>
        <dbReference type="ARBA" id="ARBA00022840"/>
    </source>
</evidence>
<dbReference type="Pfam" id="PF00270">
    <property type="entry name" value="DEAD"/>
    <property type="match status" value="1"/>
</dbReference>